<dbReference type="EMBL" id="CP000927">
    <property type="protein sequence ID" value="ABZ71236.1"/>
    <property type="molecule type" value="Genomic_DNA"/>
</dbReference>
<evidence type="ECO:0000313" key="2">
    <source>
        <dbReference type="EMBL" id="ABZ71236.1"/>
    </source>
</evidence>
<sequence precursor="true">MSPSSRAPSNKGDVSMTRSTTKTPLRRTALGGAALAGLLGLAFAVDPAAAQTAAQASPSDSLAINLTRLLVKQGVITQTAADDLIAQATRETEAARSAPAAAGPALPPPAAGSTRITYVPEIVKNQIRDEIRQEVIQQARNENWATPNAVPEWSQRITLSGDLRFRNQADLYDDGNIRFLPDFAALNANGPIDTNSNDQVFPWLNTIHDRSSQLSIRGRINLDAKISDSVAAHIRLASGRNNSPVSTTQALGGGLTKKDIWLDRAYVELKPRRWVRGLFGRMPNPFVDDIDGVKLSDLVYDTDLNLDGAAATVNYPIWPEHGLRLRAAAGAFLLDYRDTNFPATSLEKAPTKTKWMFGGQATLDWDLERVDWRVSAGFYQFQYDRGLLSAPCPIYLGINYCSTDFTRPAFMQKGNTVFYIRNIADDPTNKNAAPQYVGLTFDYDVLDLSSSLDVRLANDRHLLVVGNYARNLAYKKSDLCRYGQLGAPQNFSETTPANNPDGIVCNPPEGVEPARLVTGPNAYMGKVTYGHLNPYRWGEWNLGAGYKRLETDAVIDGYTDSDFHLGGTNAKGYFVNASIGLFEGANLEFRWFSANEVSGPPLSIDVGQIDLNVRF</sequence>
<protein>
    <recommendedName>
        <fullName evidence="3">Porin</fullName>
    </recommendedName>
</protein>
<dbReference type="HOGENOM" id="CLU_027640_0_0_5"/>
<organism evidence="2">
    <name type="scientific">Caulobacter sp. (strain K31)</name>
    <dbReference type="NCBI Taxonomy" id="366602"/>
    <lineage>
        <taxon>Bacteria</taxon>
        <taxon>Pseudomonadati</taxon>
        <taxon>Pseudomonadota</taxon>
        <taxon>Alphaproteobacteria</taxon>
        <taxon>Caulobacterales</taxon>
        <taxon>Caulobacteraceae</taxon>
        <taxon>Caulobacter</taxon>
    </lineage>
</organism>
<dbReference type="STRING" id="366602.Caul_2108"/>
<accession>B0T7P8</accession>
<name>B0T7P8_CAUSK</name>
<dbReference type="InterPro" id="IPR032638">
    <property type="entry name" value="Porin_5"/>
</dbReference>
<feature type="region of interest" description="Disordered" evidence="1">
    <location>
        <begin position="1"/>
        <end position="25"/>
    </location>
</feature>
<gene>
    <name evidence="2" type="ordered locus">Caul_2108</name>
</gene>
<dbReference type="PROSITE" id="PS51318">
    <property type="entry name" value="TAT"/>
    <property type="match status" value="1"/>
</dbReference>
<dbReference type="KEGG" id="cak:Caul_2108"/>
<reference evidence="2" key="1">
    <citation type="submission" date="2008-01" db="EMBL/GenBank/DDBJ databases">
        <title>Complete sequence of chromosome of Caulobacter sp. K31.</title>
        <authorList>
            <consortium name="US DOE Joint Genome Institute"/>
            <person name="Copeland A."/>
            <person name="Lucas S."/>
            <person name="Lapidus A."/>
            <person name="Barry K."/>
            <person name="Glavina del Rio T."/>
            <person name="Dalin E."/>
            <person name="Tice H."/>
            <person name="Pitluck S."/>
            <person name="Bruce D."/>
            <person name="Goodwin L."/>
            <person name="Thompson L.S."/>
            <person name="Brettin T."/>
            <person name="Detter J.C."/>
            <person name="Han C."/>
            <person name="Schmutz J."/>
            <person name="Larimer F."/>
            <person name="Land M."/>
            <person name="Hauser L."/>
            <person name="Kyrpides N."/>
            <person name="Kim E."/>
            <person name="Stephens C."/>
            <person name="Richardson P."/>
        </authorList>
    </citation>
    <scope>NUCLEOTIDE SEQUENCE [LARGE SCALE GENOMIC DNA]</scope>
    <source>
        <strain evidence="2">K31</strain>
    </source>
</reference>
<dbReference type="InterPro" id="IPR006311">
    <property type="entry name" value="TAT_signal"/>
</dbReference>
<dbReference type="eggNOG" id="COG3746">
    <property type="taxonomic scope" value="Bacteria"/>
</dbReference>
<evidence type="ECO:0000256" key="1">
    <source>
        <dbReference type="SAM" id="MobiDB-lite"/>
    </source>
</evidence>
<proteinExistence type="predicted"/>
<dbReference type="AlphaFoldDB" id="B0T7P8"/>
<evidence type="ECO:0008006" key="3">
    <source>
        <dbReference type="Google" id="ProtNLM"/>
    </source>
</evidence>
<dbReference type="SUPFAM" id="SSF56935">
    <property type="entry name" value="Porins"/>
    <property type="match status" value="1"/>
</dbReference>
<dbReference type="Pfam" id="PF16930">
    <property type="entry name" value="Porin_5"/>
    <property type="match status" value="1"/>
</dbReference>